<evidence type="ECO:0000313" key="2">
    <source>
        <dbReference type="Proteomes" id="UP000270036"/>
    </source>
</evidence>
<name>A0A3S4UT32_9FLAO</name>
<accession>A0A3S4UT32</accession>
<dbReference type="Proteomes" id="UP000270036">
    <property type="component" value="Chromosome"/>
</dbReference>
<reference evidence="1 2" key="1">
    <citation type="submission" date="2018-12" db="EMBL/GenBank/DDBJ databases">
        <authorList>
            <consortium name="Pathogen Informatics"/>
        </authorList>
    </citation>
    <scope>NUCLEOTIDE SEQUENCE [LARGE SCALE GENOMIC DNA]</scope>
    <source>
        <strain evidence="1 2">NCTC13489</strain>
    </source>
</reference>
<organism evidence="1 2">
    <name type="scientific">Kaistella antarctica</name>
    <dbReference type="NCBI Taxonomy" id="266748"/>
    <lineage>
        <taxon>Bacteria</taxon>
        <taxon>Pseudomonadati</taxon>
        <taxon>Bacteroidota</taxon>
        <taxon>Flavobacteriia</taxon>
        <taxon>Flavobacteriales</taxon>
        <taxon>Weeksellaceae</taxon>
        <taxon>Chryseobacterium group</taxon>
        <taxon>Kaistella</taxon>
    </lineage>
</organism>
<gene>
    <name evidence="1" type="ORF">NCTC13489_01377</name>
</gene>
<proteinExistence type="predicted"/>
<protein>
    <submittedName>
        <fullName evidence="1">Uncharacterized protein</fullName>
    </submittedName>
</protein>
<evidence type="ECO:0000313" key="1">
    <source>
        <dbReference type="EMBL" id="VEH99178.1"/>
    </source>
</evidence>
<sequence length="51" mass="5942">MFLDERITNIYLIVYIVSFDSSQKVRCILNRKLDSYLMAGIIESNNLTPET</sequence>
<dbReference type="AlphaFoldDB" id="A0A3S4UT32"/>
<dbReference type="EMBL" id="LR134441">
    <property type="protein sequence ID" value="VEH99178.1"/>
    <property type="molecule type" value="Genomic_DNA"/>
</dbReference>
<dbReference type="KEGG" id="cant:NCTC13489_01377"/>